<dbReference type="EMBL" id="HE806316">
    <property type="protein sequence ID" value="CCH58349.1"/>
    <property type="molecule type" value="Genomic_DNA"/>
</dbReference>
<dbReference type="GeneID" id="14493381"/>
<accession>I2GW47</accession>
<dbReference type="InterPro" id="IPR052094">
    <property type="entry name" value="Pre-mRNA-splicing_ERAD"/>
</dbReference>
<keyword evidence="3" id="KW-0963">Cytoplasm</keyword>
<feature type="domain" description="J" evidence="6">
    <location>
        <begin position="14"/>
        <end position="82"/>
    </location>
</feature>
<dbReference type="SMART" id="SM00271">
    <property type="entry name" value="DnaJ"/>
    <property type="match status" value="1"/>
</dbReference>
<dbReference type="PANTHER" id="PTHR44313">
    <property type="entry name" value="DNAJ HOMOLOG SUBFAMILY C MEMBER 17"/>
    <property type="match status" value="1"/>
</dbReference>
<keyword evidence="4" id="KW-0143">Chaperone</keyword>
<evidence type="ECO:0000256" key="2">
    <source>
        <dbReference type="ARBA" id="ARBA00004496"/>
    </source>
</evidence>
<dbReference type="FunCoup" id="I2GW47">
    <property type="interactions" value="159"/>
</dbReference>
<dbReference type="AlphaFoldDB" id="I2GW47"/>
<dbReference type="InterPro" id="IPR036869">
    <property type="entry name" value="J_dom_sf"/>
</dbReference>
<name>I2GW47_HENB6</name>
<protein>
    <recommendedName>
        <fullName evidence="6">J domain-containing protein</fullName>
    </recommendedName>
</protein>
<dbReference type="InParanoid" id="I2GW47"/>
<dbReference type="PRINTS" id="PR00625">
    <property type="entry name" value="JDOMAIN"/>
</dbReference>
<dbReference type="RefSeq" id="XP_004177868.1">
    <property type="nucleotide sequence ID" value="XM_004177820.1"/>
</dbReference>
<evidence type="ECO:0000256" key="4">
    <source>
        <dbReference type="ARBA" id="ARBA00023186"/>
    </source>
</evidence>
<comment type="subcellular location">
    <subcellularLocation>
        <location evidence="2">Cytoplasm</location>
    </subcellularLocation>
    <subcellularLocation>
        <location evidence="1">Nucleus</location>
    </subcellularLocation>
</comment>
<evidence type="ECO:0000313" key="8">
    <source>
        <dbReference type="Proteomes" id="UP000002866"/>
    </source>
</evidence>
<dbReference type="eggNOG" id="KOG0716">
    <property type="taxonomic scope" value="Eukaryota"/>
</dbReference>
<keyword evidence="5" id="KW-0539">Nucleus</keyword>
<evidence type="ECO:0000259" key="6">
    <source>
        <dbReference type="PROSITE" id="PS50076"/>
    </source>
</evidence>
<dbReference type="InterPro" id="IPR001623">
    <property type="entry name" value="DnaJ_domain"/>
</dbReference>
<sequence>MSKELQQIIENKVNLYDILGFHNNNSTITSNEIKKRYRSLALKYHPDKTPNDLTLVEKFHKITIALNILTNNQLKTEYDKWLNSYLLIQRRNDDVSSERKILMEKLTTQEVTEKQKNLINRNDNYSRDLGKIQEYGESLRKLKQFKMPYGDWRNLNRVSKPNIKPEWKDVALNNDVNTLRIEVENLPHSELGHLGLDLQISKKDQLQSYLENSLGLQFEELYYSSRNNFQNDDTIVAYAVFQKTADSKKVFQLWESNSIQSPLIVNISPLIPVSFYHNIKIPKDSDKLNRSILDQLSKTTFSSSTTIHILDD</sequence>
<reference evidence="7 8" key="1">
    <citation type="journal article" date="2011" name="Proc. Natl. Acad. Sci. U.S.A.">
        <title>Evolutionary erosion of yeast sex chromosomes by mating-type switching accidents.</title>
        <authorList>
            <person name="Gordon J.L."/>
            <person name="Armisen D."/>
            <person name="Proux-Wera E."/>
            <person name="Oheigeartaigh S.S."/>
            <person name="Byrne K.P."/>
            <person name="Wolfe K.H."/>
        </authorList>
    </citation>
    <scope>NUCLEOTIDE SEQUENCE [LARGE SCALE GENOMIC DNA]</scope>
    <source>
        <strain evidence="8">ATCC 34711 / CBS 6284 / DSM 70876 / NBRC 10599 / NRRL Y-10934 / UCD 77-7</strain>
    </source>
</reference>
<evidence type="ECO:0000256" key="3">
    <source>
        <dbReference type="ARBA" id="ARBA00022490"/>
    </source>
</evidence>
<dbReference type="SUPFAM" id="SSF46565">
    <property type="entry name" value="Chaperone J-domain"/>
    <property type="match status" value="1"/>
</dbReference>
<dbReference type="STRING" id="1071380.I2GW47"/>
<dbReference type="GO" id="GO:0000974">
    <property type="term" value="C:Prp19 complex"/>
    <property type="evidence" value="ECO:0007669"/>
    <property type="project" value="EnsemblFungi"/>
</dbReference>
<keyword evidence="8" id="KW-1185">Reference proteome</keyword>
<gene>
    <name evidence="7" type="primary">TBLA0A05560</name>
    <name evidence="7" type="ORF">TBLA_0A05560</name>
</gene>
<organism evidence="7 8">
    <name type="scientific">Henningerozyma blattae (strain ATCC 34711 / CBS 6284 / DSM 70876 / NBRC 10599 / NRRL Y-10934 / UCD 77-7)</name>
    <name type="common">Yeast</name>
    <name type="synonym">Tetrapisispora blattae</name>
    <dbReference type="NCBI Taxonomy" id="1071380"/>
    <lineage>
        <taxon>Eukaryota</taxon>
        <taxon>Fungi</taxon>
        <taxon>Dikarya</taxon>
        <taxon>Ascomycota</taxon>
        <taxon>Saccharomycotina</taxon>
        <taxon>Saccharomycetes</taxon>
        <taxon>Saccharomycetales</taxon>
        <taxon>Saccharomycetaceae</taxon>
        <taxon>Henningerozyma</taxon>
    </lineage>
</organism>
<dbReference type="GO" id="GO:0005684">
    <property type="term" value="C:U2-type spliceosomal complex"/>
    <property type="evidence" value="ECO:0007669"/>
    <property type="project" value="EnsemblFungi"/>
</dbReference>
<dbReference type="OrthoDB" id="436519at2759"/>
<dbReference type="PANTHER" id="PTHR44313:SF1">
    <property type="entry name" value="DNAJ HOMOLOG SUBFAMILY C MEMBER 17"/>
    <property type="match status" value="1"/>
</dbReference>
<dbReference type="KEGG" id="tbl:TBLA_0A05560"/>
<dbReference type="Proteomes" id="UP000002866">
    <property type="component" value="Chromosome 1"/>
</dbReference>
<dbReference type="Gene3D" id="1.10.287.110">
    <property type="entry name" value="DnaJ domain"/>
    <property type="match status" value="1"/>
</dbReference>
<dbReference type="OMA" id="KHFKLPY"/>
<dbReference type="GO" id="GO:0005737">
    <property type="term" value="C:cytoplasm"/>
    <property type="evidence" value="ECO:0007669"/>
    <property type="project" value="UniProtKB-SubCell"/>
</dbReference>
<evidence type="ECO:0000256" key="5">
    <source>
        <dbReference type="ARBA" id="ARBA00023242"/>
    </source>
</evidence>
<dbReference type="GO" id="GO:0000390">
    <property type="term" value="P:spliceosomal complex disassembly"/>
    <property type="evidence" value="ECO:0007669"/>
    <property type="project" value="EnsemblFungi"/>
</dbReference>
<evidence type="ECO:0000313" key="7">
    <source>
        <dbReference type="EMBL" id="CCH58349.1"/>
    </source>
</evidence>
<dbReference type="HOGENOM" id="CLU_063717_0_0_1"/>
<dbReference type="PROSITE" id="PS50076">
    <property type="entry name" value="DNAJ_2"/>
    <property type="match status" value="1"/>
</dbReference>
<dbReference type="Pfam" id="PF00226">
    <property type="entry name" value="DnaJ"/>
    <property type="match status" value="1"/>
</dbReference>
<dbReference type="CDD" id="cd06257">
    <property type="entry name" value="DnaJ"/>
    <property type="match status" value="1"/>
</dbReference>
<proteinExistence type="predicted"/>
<evidence type="ECO:0000256" key="1">
    <source>
        <dbReference type="ARBA" id="ARBA00004123"/>
    </source>
</evidence>